<feature type="region of interest" description="Disordered" evidence="2">
    <location>
        <begin position="274"/>
        <end position="425"/>
    </location>
</feature>
<name>A0A9P5D398_9HYPO</name>
<dbReference type="OrthoDB" id="5319641at2759"/>
<sequence length="425" mass="46489">MSAPETLVPTYQGIVVETLDALLLFEACLSGKLSHVSRRPHDRERPELIRSGNVFIYEEQSSGIKRWTDGITWSPSRILGNFLVYRELDQAVAPGEKKRALKKPVSKRSSVSGLPGMPNGSDPKDPIRELVGSLTDSYDFKDDGLVKKTISVKFQGISHHLVSYYTIDDAMSGRLNSPTHDPILCKLHVREELLFAQTFRTAISEFEYKGADGKTYVTGGYVAIPHSSDPSNGMPPVPGSVPNMPAFSPTFDGYAPPPASGMVPHGLNMSMGQHQPSYESATPAFGTHPQPMAFAHPHHQHHHSLPQHHQQPHPADHQLPLPHPADHHQYDNHGSLGGSSAVSSFDPHQQQADYIYQGKPDPDYTPQAPPTPSSASFAPRPSVSYADHTSPLDMDYVSQSHPTQTIPSASDFITSGGMPNANIWN</sequence>
<dbReference type="GO" id="GO:0003677">
    <property type="term" value="F:DNA binding"/>
    <property type="evidence" value="ECO:0007669"/>
    <property type="project" value="TreeGrafter"/>
</dbReference>
<feature type="region of interest" description="Disordered" evidence="2">
    <location>
        <begin position="96"/>
        <end position="126"/>
    </location>
</feature>
<comment type="caution">
    <text evidence="3">The sequence shown here is derived from an EMBL/GenBank/DDBJ whole genome shotgun (WGS) entry which is preliminary data.</text>
</comment>
<dbReference type="InterPro" id="IPR018608">
    <property type="entry name" value="Gti1/Pac2"/>
</dbReference>
<feature type="compositionally biased region" description="Polar residues" evidence="2">
    <location>
        <begin position="338"/>
        <end position="352"/>
    </location>
</feature>
<accession>A0A9P5D398</accession>
<reference evidence="3" key="1">
    <citation type="submission" date="2020-03" db="EMBL/GenBank/DDBJ databases">
        <title>Site-based positive gene gene selection in Geosmithia morbida across the United States reveals a broad range of putative effectors and factors for local host and environmental adapation.</title>
        <authorList>
            <person name="Onufrak A."/>
            <person name="Murdoch R.W."/>
            <person name="Gazis R."/>
            <person name="Huff M."/>
            <person name="Staton M."/>
            <person name="Klingeman W."/>
            <person name="Hadziabdic D."/>
        </authorList>
    </citation>
    <scope>NUCLEOTIDE SEQUENCE</scope>
    <source>
        <strain evidence="3">1262</strain>
    </source>
</reference>
<feature type="compositionally biased region" description="Low complexity" evidence="2">
    <location>
        <begin position="307"/>
        <end position="320"/>
    </location>
</feature>
<evidence type="ECO:0000313" key="4">
    <source>
        <dbReference type="Proteomes" id="UP000749293"/>
    </source>
</evidence>
<dbReference type="EMBL" id="JAANYQ010000017">
    <property type="protein sequence ID" value="KAF4120289.1"/>
    <property type="molecule type" value="Genomic_DNA"/>
</dbReference>
<dbReference type="Pfam" id="PF09729">
    <property type="entry name" value="Gti1_Pac2"/>
    <property type="match status" value="1"/>
</dbReference>
<dbReference type="RefSeq" id="XP_035318941.1">
    <property type="nucleotide sequence ID" value="XM_035465066.1"/>
</dbReference>
<evidence type="ECO:0000256" key="2">
    <source>
        <dbReference type="SAM" id="MobiDB-lite"/>
    </source>
</evidence>
<dbReference type="PANTHER" id="PTHR28027:SF2">
    <property type="entry name" value="TRANSCRIPTIONAL REGULATOR MIT1"/>
    <property type="match status" value="1"/>
</dbReference>
<dbReference type="GeneID" id="55969318"/>
<protein>
    <submittedName>
        <fullName evidence="3">Uncharacterized protein</fullName>
    </submittedName>
</protein>
<evidence type="ECO:0000256" key="1">
    <source>
        <dbReference type="ARBA" id="ARBA00008359"/>
    </source>
</evidence>
<feature type="compositionally biased region" description="Polar residues" evidence="2">
    <location>
        <begin position="397"/>
        <end position="413"/>
    </location>
</feature>
<dbReference type="PANTHER" id="PTHR28027">
    <property type="entry name" value="TRANSCRIPTIONAL REGULATOR MIT1"/>
    <property type="match status" value="1"/>
</dbReference>
<dbReference type="Proteomes" id="UP000749293">
    <property type="component" value="Unassembled WGS sequence"/>
</dbReference>
<feature type="compositionally biased region" description="Low complexity" evidence="2">
    <location>
        <begin position="373"/>
        <end position="384"/>
    </location>
</feature>
<organism evidence="3 4">
    <name type="scientific">Geosmithia morbida</name>
    <dbReference type="NCBI Taxonomy" id="1094350"/>
    <lineage>
        <taxon>Eukaryota</taxon>
        <taxon>Fungi</taxon>
        <taxon>Dikarya</taxon>
        <taxon>Ascomycota</taxon>
        <taxon>Pezizomycotina</taxon>
        <taxon>Sordariomycetes</taxon>
        <taxon>Hypocreomycetidae</taxon>
        <taxon>Hypocreales</taxon>
        <taxon>Bionectriaceae</taxon>
        <taxon>Geosmithia</taxon>
    </lineage>
</organism>
<proteinExistence type="inferred from homology"/>
<gene>
    <name evidence="3" type="ORF">GMORB2_3090</name>
</gene>
<feature type="compositionally biased region" description="Basic residues" evidence="2">
    <location>
        <begin position="296"/>
        <end position="306"/>
    </location>
</feature>
<comment type="similarity">
    <text evidence="1">Belongs to the MIT1/WOR1 family.</text>
</comment>
<keyword evidence="4" id="KW-1185">Reference proteome</keyword>
<dbReference type="AlphaFoldDB" id="A0A9P5D398"/>
<evidence type="ECO:0000313" key="3">
    <source>
        <dbReference type="EMBL" id="KAF4120289.1"/>
    </source>
</evidence>